<keyword evidence="10" id="KW-1185">Reference proteome</keyword>
<reference evidence="10" key="1">
    <citation type="submission" date="2017-01" db="EMBL/GenBank/DDBJ databases">
        <authorList>
            <person name="Wolfgang W.J."/>
            <person name="Cole J."/>
            <person name="Wroblewski D."/>
            <person name="Mcginnis J."/>
            <person name="Musser K.A."/>
        </authorList>
    </citation>
    <scope>NUCLEOTIDE SEQUENCE [LARGE SCALE GENOMIC DNA]</scope>
    <source>
        <strain evidence="10">DSM 19151</strain>
    </source>
</reference>
<evidence type="ECO:0000256" key="7">
    <source>
        <dbReference type="SAM" id="Phobius"/>
    </source>
</evidence>
<dbReference type="AlphaFoldDB" id="A0A1X3D3G9"/>
<accession>A0A1X3D3G9</accession>
<keyword evidence="3 7" id="KW-0812">Transmembrane</keyword>
<dbReference type="OrthoDB" id="5298807at2"/>
<evidence type="ECO:0000313" key="10">
    <source>
        <dbReference type="Proteomes" id="UP000193118"/>
    </source>
</evidence>
<evidence type="ECO:0000256" key="6">
    <source>
        <dbReference type="SAM" id="MobiDB-lite"/>
    </source>
</evidence>
<dbReference type="PANTHER" id="PTHR36115:SF6">
    <property type="entry name" value="PROLINE-RICH ANTIGEN HOMOLOG"/>
    <property type="match status" value="1"/>
</dbReference>
<evidence type="ECO:0000313" key="9">
    <source>
        <dbReference type="EMBL" id="OSI14450.1"/>
    </source>
</evidence>
<keyword evidence="5 7" id="KW-0472">Membrane</keyword>
<dbReference type="EMBL" id="MTBO01000035">
    <property type="protein sequence ID" value="OSI14450.1"/>
    <property type="molecule type" value="Genomic_DNA"/>
</dbReference>
<comment type="caution">
    <text evidence="9">The sequence shown here is derived from an EMBL/GenBank/DDBJ whole genome shotgun (WGS) entry which is preliminary data.</text>
</comment>
<evidence type="ECO:0000256" key="5">
    <source>
        <dbReference type="ARBA" id="ARBA00023136"/>
    </source>
</evidence>
<evidence type="ECO:0000256" key="2">
    <source>
        <dbReference type="ARBA" id="ARBA00022475"/>
    </source>
</evidence>
<dbReference type="InterPro" id="IPR051791">
    <property type="entry name" value="Pra-immunoreactive"/>
</dbReference>
<evidence type="ECO:0000259" key="8">
    <source>
        <dbReference type="Pfam" id="PF06271"/>
    </source>
</evidence>
<dbReference type="Proteomes" id="UP000193118">
    <property type="component" value="Unassembled WGS sequence"/>
</dbReference>
<keyword evidence="2" id="KW-1003">Cell membrane</keyword>
<evidence type="ECO:0000256" key="1">
    <source>
        <dbReference type="ARBA" id="ARBA00004651"/>
    </source>
</evidence>
<dbReference type="PANTHER" id="PTHR36115">
    <property type="entry name" value="PROLINE-RICH ANTIGEN HOMOLOG-RELATED"/>
    <property type="match status" value="1"/>
</dbReference>
<organism evidence="9 10">
    <name type="scientific">Neisseria dentiae</name>
    <dbReference type="NCBI Taxonomy" id="194197"/>
    <lineage>
        <taxon>Bacteria</taxon>
        <taxon>Pseudomonadati</taxon>
        <taxon>Pseudomonadota</taxon>
        <taxon>Betaproteobacteria</taxon>
        <taxon>Neisseriales</taxon>
        <taxon>Neisseriaceae</taxon>
        <taxon>Neisseria</taxon>
    </lineage>
</organism>
<evidence type="ECO:0000256" key="3">
    <source>
        <dbReference type="ARBA" id="ARBA00022692"/>
    </source>
</evidence>
<feature type="transmembrane region" description="Helical" evidence="7">
    <location>
        <begin position="26"/>
        <end position="48"/>
    </location>
</feature>
<name>A0A1X3D3G9_9NEIS</name>
<feature type="transmembrane region" description="Helical" evidence="7">
    <location>
        <begin position="68"/>
        <end position="94"/>
    </location>
</feature>
<comment type="subcellular location">
    <subcellularLocation>
        <location evidence="1">Cell membrane</location>
        <topology evidence="1">Multi-pass membrane protein</topology>
    </subcellularLocation>
</comment>
<protein>
    <recommendedName>
        <fullName evidence="8">RDD domain-containing protein</fullName>
    </recommendedName>
</protein>
<keyword evidence="4 7" id="KW-1133">Transmembrane helix</keyword>
<feature type="region of interest" description="Disordered" evidence="6">
    <location>
        <begin position="165"/>
        <end position="191"/>
    </location>
</feature>
<dbReference type="RefSeq" id="WP_085366771.1">
    <property type="nucleotide sequence ID" value="NZ_CAUJPZ010000041.1"/>
</dbReference>
<gene>
    <name evidence="9" type="ORF">BWD09_10510</name>
</gene>
<sequence length="191" mass="21100">MGERADLKTFKFEESNFRVAPVSDRFAAFTIDCILLWIVVLCTMNDAVMAGDAKAIEDALRAPSVFQYSVYALIQICIICIFGRSAGKCALYLAPINIRTGQRTSALEYLLLRTPAWLIFSNFLIFDDFLDGWPIWINCLMIVFGSNSRGIHDFIAGTVIVDMPPDSKKGGSAKQQGDAPPHQPDTVGKQA</sequence>
<proteinExistence type="predicted"/>
<dbReference type="Pfam" id="PF06271">
    <property type="entry name" value="RDD"/>
    <property type="match status" value="1"/>
</dbReference>
<dbReference type="GO" id="GO:0005886">
    <property type="term" value="C:plasma membrane"/>
    <property type="evidence" value="ECO:0007669"/>
    <property type="project" value="UniProtKB-SubCell"/>
</dbReference>
<evidence type="ECO:0000256" key="4">
    <source>
        <dbReference type="ARBA" id="ARBA00022989"/>
    </source>
</evidence>
<feature type="domain" description="RDD" evidence="8">
    <location>
        <begin position="19"/>
        <end position="157"/>
    </location>
</feature>
<dbReference type="InterPro" id="IPR010432">
    <property type="entry name" value="RDD"/>
</dbReference>